<evidence type="ECO:0000256" key="3">
    <source>
        <dbReference type="ARBA" id="ARBA00022723"/>
    </source>
</evidence>
<evidence type="ECO:0000256" key="2">
    <source>
        <dbReference type="ARBA" id="ARBA00022487"/>
    </source>
</evidence>
<dbReference type="GO" id="GO:0016787">
    <property type="term" value="F:hydrolase activity"/>
    <property type="evidence" value="ECO:0007669"/>
    <property type="project" value="UniProtKB-KW"/>
</dbReference>
<feature type="chain" id="PRO_5045791213" evidence="8">
    <location>
        <begin position="19"/>
        <end position="530"/>
    </location>
</feature>
<keyword evidence="10" id="KW-1185">Reference proteome</keyword>
<protein>
    <submittedName>
        <fullName evidence="9">Tannase/feruloyl esterase family alpha/beta hydrolase</fullName>
    </submittedName>
</protein>
<dbReference type="InterPro" id="IPR029058">
    <property type="entry name" value="AB_hydrolase_fold"/>
</dbReference>
<dbReference type="RefSeq" id="WP_345365328.1">
    <property type="nucleotide sequence ID" value="NZ_BAABHJ010000039.1"/>
</dbReference>
<dbReference type="PANTHER" id="PTHR33938:SF8">
    <property type="entry name" value="CARBOXYLIC ESTER HYDROLASE"/>
    <property type="match status" value="1"/>
</dbReference>
<name>A0ABP8TYY3_9ACTN</name>
<keyword evidence="7" id="KW-1015">Disulfide bond</keyword>
<evidence type="ECO:0000256" key="7">
    <source>
        <dbReference type="ARBA" id="ARBA00023157"/>
    </source>
</evidence>
<keyword evidence="6" id="KW-0106">Calcium</keyword>
<comment type="caution">
    <text evidence="9">The sequence shown here is derived from an EMBL/GenBank/DDBJ whole genome shotgun (WGS) entry which is preliminary data.</text>
</comment>
<accession>A0ABP8TYY3</accession>
<evidence type="ECO:0000256" key="4">
    <source>
        <dbReference type="ARBA" id="ARBA00022729"/>
    </source>
</evidence>
<keyword evidence="4 8" id="KW-0732">Signal</keyword>
<sequence length="530" mass="55979">MRRLVVFIMAMVPLPALAPVTADAVTTKARTSCTAPATTAPPGARVESVSAVHEPGGTISFPPQPPVPAPPPISGVPAYCDITVTLTHPGANDHVRIKVLLPESGWNGRFQAVGGSGYAAGDFGAPLIGAVKAGYAAASTDAGHSLSFVDAGWALTADGKVDLPRLRDFASLAPHETAVVGKQVTQRFYGHGPAYSYWNGCSTGGRQGYMEAQRHPTDFQGIVADAPALGWDRFAVATLWPYVVQNQQHTFLTSCEFEAFNAAAVKACDGLDGIRDGVIGDALHCHYDPRRLIGTTIVCDGEPVTITAAAADVVARIWEGPTTLAGTRLGNGPLPGASFTGLSAPVTGPDGTPSWQPFIIAAEWVQNFLERRPGFDTSGITYAEFARLFRQSQAEYHDIIGTDDPDLSAFARAGGRLLTFHGLADQLIPTRNTVDYRRRVEQTMGGSERVDRFYRLFLAPGVAHCGGGGPTPADPLAAVTAWVEHGKAPDTLPATVPGTNATRQLCRYPLISRYTGGDPADPAAYRCAHA</sequence>
<evidence type="ECO:0000256" key="1">
    <source>
        <dbReference type="ARBA" id="ARBA00006249"/>
    </source>
</evidence>
<dbReference type="PANTHER" id="PTHR33938">
    <property type="entry name" value="FERULOYL ESTERASE B-RELATED"/>
    <property type="match status" value="1"/>
</dbReference>
<dbReference type="SUPFAM" id="SSF53474">
    <property type="entry name" value="alpha/beta-Hydrolases"/>
    <property type="match status" value="1"/>
</dbReference>
<evidence type="ECO:0000256" key="8">
    <source>
        <dbReference type="SAM" id="SignalP"/>
    </source>
</evidence>
<comment type="similarity">
    <text evidence="1">Belongs to the tannase family.</text>
</comment>
<dbReference type="Pfam" id="PF07519">
    <property type="entry name" value="Tannase"/>
    <property type="match status" value="1"/>
</dbReference>
<keyword evidence="2" id="KW-0719">Serine esterase</keyword>
<keyword evidence="5 9" id="KW-0378">Hydrolase</keyword>
<evidence type="ECO:0000256" key="6">
    <source>
        <dbReference type="ARBA" id="ARBA00022837"/>
    </source>
</evidence>
<proteinExistence type="inferred from homology"/>
<gene>
    <name evidence="9" type="ORF">GCM10023195_76050</name>
</gene>
<feature type="signal peptide" evidence="8">
    <location>
        <begin position="1"/>
        <end position="18"/>
    </location>
</feature>
<reference evidence="10" key="1">
    <citation type="journal article" date="2019" name="Int. J. Syst. Evol. Microbiol.">
        <title>The Global Catalogue of Microorganisms (GCM) 10K type strain sequencing project: providing services to taxonomists for standard genome sequencing and annotation.</title>
        <authorList>
            <consortium name="The Broad Institute Genomics Platform"/>
            <consortium name="The Broad Institute Genome Sequencing Center for Infectious Disease"/>
            <person name="Wu L."/>
            <person name="Ma J."/>
        </authorList>
    </citation>
    <scope>NUCLEOTIDE SEQUENCE [LARGE SCALE GENOMIC DNA]</scope>
    <source>
        <strain evidence="10">JCM 17938</strain>
    </source>
</reference>
<dbReference type="InterPro" id="IPR011118">
    <property type="entry name" value="Tannase/feruloyl_esterase"/>
</dbReference>
<keyword evidence="3" id="KW-0479">Metal-binding</keyword>
<dbReference type="Proteomes" id="UP001500212">
    <property type="component" value="Unassembled WGS sequence"/>
</dbReference>
<evidence type="ECO:0000313" key="9">
    <source>
        <dbReference type="EMBL" id="GAA4617073.1"/>
    </source>
</evidence>
<evidence type="ECO:0000256" key="5">
    <source>
        <dbReference type="ARBA" id="ARBA00022801"/>
    </source>
</evidence>
<organism evidence="9 10">
    <name type="scientific">Actinoallomurus liliacearum</name>
    <dbReference type="NCBI Taxonomy" id="1080073"/>
    <lineage>
        <taxon>Bacteria</taxon>
        <taxon>Bacillati</taxon>
        <taxon>Actinomycetota</taxon>
        <taxon>Actinomycetes</taxon>
        <taxon>Streptosporangiales</taxon>
        <taxon>Thermomonosporaceae</taxon>
        <taxon>Actinoallomurus</taxon>
    </lineage>
</organism>
<dbReference type="EMBL" id="BAABHJ010000039">
    <property type="protein sequence ID" value="GAA4617073.1"/>
    <property type="molecule type" value="Genomic_DNA"/>
</dbReference>
<evidence type="ECO:0000313" key="10">
    <source>
        <dbReference type="Proteomes" id="UP001500212"/>
    </source>
</evidence>